<gene>
    <name evidence="2" type="ORF">PAXRUDRAFT_827185</name>
</gene>
<dbReference type="InParanoid" id="A0A0D0DDC2"/>
<dbReference type="SUPFAM" id="SSF81383">
    <property type="entry name" value="F-box domain"/>
    <property type="match status" value="1"/>
</dbReference>
<dbReference type="OrthoDB" id="3034442at2759"/>
<dbReference type="PROSITE" id="PS50181">
    <property type="entry name" value="FBOX"/>
    <property type="match status" value="1"/>
</dbReference>
<dbReference type="AlphaFoldDB" id="A0A0D0DDC2"/>
<dbReference type="STRING" id="930991.A0A0D0DDC2"/>
<evidence type="ECO:0000313" key="2">
    <source>
        <dbReference type="EMBL" id="KIK95272.1"/>
    </source>
</evidence>
<reference evidence="3" key="2">
    <citation type="submission" date="2015-01" db="EMBL/GenBank/DDBJ databases">
        <title>Evolutionary Origins and Diversification of the Mycorrhizal Mutualists.</title>
        <authorList>
            <consortium name="DOE Joint Genome Institute"/>
            <consortium name="Mycorrhizal Genomics Consortium"/>
            <person name="Kohler A."/>
            <person name="Kuo A."/>
            <person name="Nagy L.G."/>
            <person name="Floudas D."/>
            <person name="Copeland A."/>
            <person name="Barry K.W."/>
            <person name="Cichocki N."/>
            <person name="Veneault-Fourrey C."/>
            <person name="LaButti K."/>
            <person name="Lindquist E.A."/>
            <person name="Lipzen A."/>
            <person name="Lundell T."/>
            <person name="Morin E."/>
            <person name="Murat C."/>
            <person name="Riley R."/>
            <person name="Ohm R."/>
            <person name="Sun H."/>
            <person name="Tunlid A."/>
            <person name="Henrissat B."/>
            <person name="Grigoriev I.V."/>
            <person name="Hibbett D.S."/>
            <person name="Martin F."/>
        </authorList>
    </citation>
    <scope>NUCLEOTIDE SEQUENCE [LARGE SCALE GENOMIC DNA]</scope>
    <source>
        <strain evidence="3">Ve08.2h10</strain>
    </source>
</reference>
<dbReference type="Proteomes" id="UP000054538">
    <property type="component" value="Unassembled WGS sequence"/>
</dbReference>
<dbReference type="HOGENOM" id="CLU_027585_0_0_1"/>
<keyword evidence="3" id="KW-1185">Reference proteome</keyword>
<evidence type="ECO:0000259" key="1">
    <source>
        <dbReference type="PROSITE" id="PS50181"/>
    </source>
</evidence>
<dbReference type="InterPro" id="IPR036047">
    <property type="entry name" value="F-box-like_dom_sf"/>
</dbReference>
<protein>
    <recommendedName>
        <fullName evidence="1">F-box domain-containing protein</fullName>
    </recommendedName>
</protein>
<dbReference type="Pfam" id="PF12937">
    <property type="entry name" value="F-box-like"/>
    <property type="match status" value="1"/>
</dbReference>
<accession>A0A0D0DDC2</accession>
<organism evidence="2 3">
    <name type="scientific">Paxillus rubicundulus Ve08.2h10</name>
    <dbReference type="NCBI Taxonomy" id="930991"/>
    <lineage>
        <taxon>Eukaryota</taxon>
        <taxon>Fungi</taxon>
        <taxon>Dikarya</taxon>
        <taxon>Basidiomycota</taxon>
        <taxon>Agaricomycotina</taxon>
        <taxon>Agaricomycetes</taxon>
        <taxon>Agaricomycetidae</taxon>
        <taxon>Boletales</taxon>
        <taxon>Paxilineae</taxon>
        <taxon>Paxillaceae</taxon>
        <taxon>Paxillus</taxon>
    </lineage>
</organism>
<dbReference type="InterPro" id="IPR001810">
    <property type="entry name" value="F-box_dom"/>
</dbReference>
<name>A0A0D0DDC2_9AGAM</name>
<dbReference type="EMBL" id="KN825052">
    <property type="protein sequence ID" value="KIK95272.1"/>
    <property type="molecule type" value="Genomic_DNA"/>
</dbReference>
<sequence length="490" mass="54551">MAVSHREMPLSLDALNDDILIYIFAALSIPDILTLRQVSRRLSLLSRQYSVWHNACKSEILHDDIPFPRTPLTSLTAKDLERQTLRAYKLGANWRSPNTKLYHVTEVATKSETIEEIKFLTHREQNWIVTISRGIWSDLYLRDCDTLQVVAKWSPGKALFNGMVLNTNHDSDAAIAIAVQRNGVMSVEILSLSHHDQTSGVEIQSVAILDTCHKPIALRGDLVALCDHDSETLILDWKTREQCLLKSPETWKDKALHVIFAQGSIFVVRARSTCVFTEPMMVSQGNDLPITLPYAFASFGWVDGVALALRPSTEFHTTSPFQASLSMLVRTKGDDPWRLEDQFKFLTYNATQNSRSHSTSHHDTPAIDNDTGTFPFTAISSLCSPHQGSLRCSDMVLGSYGTAVWVQPADWAMAGLLSENGYLHYIPAAPSKETLVVAIFPGPLNRGSSEACIKVSFENSGFAWSCLDYDEERGLIALGSNFGGVTMFRL</sequence>
<proteinExistence type="predicted"/>
<dbReference type="Gene3D" id="1.20.1280.50">
    <property type="match status" value="1"/>
</dbReference>
<feature type="domain" description="F-box" evidence="1">
    <location>
        <begin position="9"/>
        <end position="55"/>
    </location>
</feature>
<reference evidence="2 3" key="1">
    <citation type="submission" date="2014-04" db="EMBL/GenBank/DDBJ databases">
        <authorList>
            <consortium name="DOE Joint Genome Institute"/>
            <person name="Kuo A."/>
            <person name="Kohler A."/>
            <person name="Jargeat P."/>
            <person name="Nagy L.G."/>
            <person name="Floudas D."/>
            <person name="Copeland A."/>
            <person name="Barry K.W."/>
            <person name="Cichocki N."/>
            <person name="Veneault-Fourrey C."/>
            <person name="LaButti K."/>
            <person name="Lindquist E.A."/>
            <person name="Lipzen A."/>
            <person name="Lundell T."/>
            <person name="Morin E."/>
            <person name="Murat C."/>
            <person name="Sun H."/>
            <person name="Tunlid A."/>
            <person name="Henrissat B."/>
            <person name="Grigoriev I.V."/>
            <person name="Hibbett D.S."/>
            <person name="Martin F."/>
            <person name="Nordberg H.P."/>
            <person name="Cantor M.N."/>
            <person name="Hua S.X."/>
        </authorList>
    </citation>
    <scope>NUCLEOTIDE SEQUENCE [LARGE SCALE GENOMIC DNA]</scope>
    <source>
        <strain evidence="2 3">Ve08.2h10</strain>
    </source>
</reference>
<evidence type="ECO:0000313" key="3">
    <source>
        <dbReference type="Proteomes" id="UP000054538"/>
    </source>
</evidence>